<comment type="caution">
    <text evidence="1">The sequence shown here is derived from an EMBL/GenBank/DDBJ whole genome shotgun (WGS) entry which is preliminary data.</text>
</comment>
<protein>
    <submittedName>
        <fullName evidence="1">Uncharacterized protein</fullName>
    </submittedName>
</protein>
<sequence>MKASLKLREDQNPFLRAKVPLNILGFPFQSGVSIGDPKELCLNLNTFFDSGPSFKFSYRPNNFTNPFGLIVKTGIGSFGSPIFSPLAISVEFNFLGNGNPNFSLQFKPKIGDFSIKKSIESTIPITKVKSTGSNNLADLEKFIDGGETSSSSLENGVNKTNGNGGFVINRSNAVNVIDEAVNGVEVTARTVLPIRNRALVKFRWGVKFPEELKKSVRDPTAHIALHKIPFLVMNKISIEHVAEKKGVPQLVDPDDVGRKRQLEDLVLESRLLRKAVEEMGARGGESESVVGAKYSRSNHVDELMKAKTGGVTGAGK</sequence>
<gene>
    <name evidence="1" type="ORF">GIB67_010371</name>
</gene>
<dbReference type="AlphaFoldDB" id="A0A7J7MA93"/>
<dbReference type="Proteomes" id="UP000541444">
    <property type="component" value="Unassembled WGS sequence"/>
</dbReference>
<proteinExistence type="predicted"/>
<keyword evidence="2" id="KW-1185">Reference proteome</keyword>
<dbReference type="OrthoDB" id="1926966at2759"/>
<dbReference type="EMBL" id="JACGCM010001659">
    <property type="protein sequence ID" value="KAF6151797.1"/>
    <property type="molecule type" value="Genomic_DNA"/>
</dbReference>
<accession>A0A7J7MA93</accession>
<dbReference type="PANTHER" id="PTHR34285:SF3">
    <property type="entry name" value="OS08G0510800 PROTEIN"/>
    <property type="match status" value="1"/>
</dbReference>
<dbReference type="PANTHER" id="PTHR34285">
    <property type="entry name" value="OS08G0510800 PROTEIN"/>
    <property type="match status" value="1"/>
</dbReference>
<reference evidence="1 2" key="1">
    <citation type="journal article" date="2020" name="IScience">
        <title>Genome Sequencing of the Endangered Kingdonia uniflora (Circaeasteraceae, Ranunculales) Reveals Potential Mechanisms of Evolutionary Specialization.</title>
        <authorList>
            <person name="Sun Y."/>
            <person name="Deng T."/>
            <person name="Zhang A."/>
            <person name="Moore M.J."/>
            <person name="Landis J.B."/>
            <person name="Lin N."/>
            <person name="Zhang H."/>
            <person name="Zhang X."/>
            <person name="Huang J."/>
            <person name="Zhang X."/>
            <person name="Sun H."/>
            <person name="Wang H."/>
        </authorList>
    </citation>
    <scope>NUCLEOTIDE SEQUENCE [LARGE SCALE GENOMIC DNA]</scope>
    <source>
        <strain evidence="1">TB1705</strain>
        <tissue evidence="1">Leaf</tissue>
    </source>
</reference>
<evidence type="ECO:0000313" key="2">
    <source>
        <dbReference type="Proteomes" id="UP000541444"/>
    </source>
</evidence>
<organism evidence="1 2">
    <name type="scientific">Kingdonia uniflora</name>
    <dbReference type="NCBI Taxonomy" id="39325"/>
    <lineage>
        <taxon>Eukaryota</taxon>
        <taxon>Viridiplantae</taxon>
        <taxon>Streptophyta</taxon>
        <taxon>Embryophyta</taxon>
        <taxon>Tracheophyta</taxon>
        <taxon>Spermatophyta</taxon>
        <taxon>Magnoliopsida</taxon>
        <taxon>Ranunculales</taxon>
        <taxon>Circaeasteraceae</taxon>
        <taxon>Kingdonia</taxon>
    </lineage>
</organism>
<name>A0A7J7MA93_9MAGN</name>
<evidence type="ECO:0000313" key="1">
    <source>
        <dbReference type="EMBL" id="KAF6151797.1"/>
    </source>
</evidence>